<dbReference type="AlphaFoldDB" id="A0A448X3Y0"/>
<proteinExistence type="predicted"/>
<sequence length="100" mass="10638">MYHVHGATLEMIMHAMDFRLAETGVLSSRFSRAGSLAPNSIDPPSLSHPFGGNCLNSPPILPQVPVHSHSRSLPATPATSARIRGTTGQSLLSSSQSKNY</sequence>
<protein>
    <submittedName>
        <fullName evidence="2">Uncharacterized protein</fullName>
    </submittedName>
</protein>
<evidence type="ECO:0000313" key="3">
    <source>
        <dbReference type="Proteomes" id="UP000784294"/>
    </source>
</evidence>
<gene>
    <name evidence="2" type="ORF">PXEA_LOCUS20915</name>
</gene>
<feature type="compositionally biased region" description="Low complexity" evidence="1">
    <location>
        <begin position="85"/>
        <end position="100"/>
    </location>
</feature>
<dbReference type="Proteomes" id="UP000784294">
    <property type="component" value="Unassembled WGS sequence"/>
</dbReference>
<name>A0A448X3Y0_9PLAT</name>
<feature type="region of interest" description="Disordered" evidence="1">
    <location>
        <begin position="57"/>
        <end position="100"/>
    </location>
</feature>
<reference evidence="2" key="1">
    <citation type="submission" date="2018-11" db="EMBL/GenBank/DDBJ databases">
        <authorList>
            <consortium name="Pathogen Informatics"/>
        </authorList>
    </citation>
    <scope>NUCLEOTIDE SEQUENCE</scope>
</reference>
<keyword evidence="3" id="KW-1185">Reference proteome</keyword>
<evidence type="ECO:0000256" key="1">
    <source>
        <dbReference type="SAM" id="MobiDB-lite"/>
    </source>
</evidence>
<evidence type="ECO:0000313" key="2">
    <source>
        <dbReference type="EMBL" id="VEL27475.1"/>
    </source>
</evidence>
<dbReference type="EMBL" id="CAAALY010087516">
    <property type="protein sequence ID" value="VEL27475.1"/>
    <property type="molecule type" value="Genomic_DNA"/>
</dbReference>
<comment type="caution">
    <text evidence="2">The sequence shown here is derived from an EMBL/GenBank/DDBJ whole genome shotgun (WGS) entry which is preliminary data.</text>
</comment>
<accession>A0A448X3Y0</accession>
<organism evidence="2 3">
    <name type="scientific">Protopolystoma xenopodis</name>
    <dbReference type="NCBI Taxonomy" id="117903"/>
    <lineage>
        <taxon>Eukaryota</taxon>
        <taxon>Metazoa</taxon>
        <taxon>Spiralia</taxon>
        <taxon>Lophotrochozoa</taxon>
        <taxon>Platyhelminthes</taxon>
        <taxon>Monogenea</taxon>
        <taxon>Polyopisthocotylea</taxon>
        <taxon>Polystomatidea</taxon>
        <taxon>Polystomatidae</taxon>
        <taxon>Protopolystoma</taxon>
    </lineage>
</organism>